<dbReference type="SUPFAM" id="SSF51261">
    <property type="entry name" value="Duplicated hybrid motif"/>
    <property type="match status" value="1"/>
</dbReference>
<dbReference type="Pfam" id="PF01551">
    <property type="entry name" value="Peptidase_M23"/>
    <property type="match status" value="1"/>
</dbReference>
<evidence type="ECO:0000313" key="3">
    <source>
        <dbReference type="EMBL" id="OHA41810.1"/>
    </source>
</evidence>
<evidence type="ECO:0000259" key="2">
    <source>
        <dbReference type="PROSITE" id="PS51782"/>
    </source>
</evidence>
<dbReference type="SMART" id="SM00257">
    <property type="entry name" value="LysM"/>
    <property type="match status" value="2"/>
</dbReference>
<feature type="domain" description="LysM" evidence="2">
    <location>
        <begin position="137"/>
        <end position="180"/>
    </location>
</feature>
<evidence type="ECO:0000313" key="4">
    <source>
        <dbReference type="Proteomes" id="UP000176429"/>
    </source>
</evidence>
<dbReference type="PROSITE" id="PS51782">
    <property type="entry name" value="LYSM"/>
    <property type="match status" value="2"/>
</dbReference>
<dbReference type="InterPro" id="IPR016047">
    <property type="entry name" value="M23ase_b-sheet_dom"/>
</dbReference>
<organism evidence="3 4">
    <name type="scientific">Candidatus Taylorbacteria bacterium RIFCSPLOWO2_02_FULL_46_40</name>
    <dbReference type="NCBI Taxonomy" id="1802329"/>
    <lineage>
        <taxon>Bacteria</taxon>
        <taxon>Candidatus Tayloriibacteriota</taxon>
    </lineage>
</organism>
<gene>
    <name evidence="3" type="ORF">A3H68_00410</name>
</gene>
<protein>
    <recommendedName>
        <fullName evidence="2">LysM domain-containing protein</fullName>
    </recommendedName>
</protein>
<dbReference type="CDD" id="cd00118">
    <property type="entry name" value="LysM"/>
    <property type="match status" value="2"/>
</dbReference>
<feature type="transmembrane region" description="Helical" evidence="1">
    <location>
        <begin position="37"/>
        <end position="62"/>
    </location>
</feature>
<keyword evidence="1" id="KW-0812">Transmembrane</keyword>
<keyword evidence="1" id="KW-0472">Membrane</keyword>
<reference evidence="3 4" key="1">
    <citation type="journal article" date="2016" name="Nat. Commun.">
        <title>Thousands of microbial genomes shed light on interconnected biogeochemical processes in an aquifer system.</title>
        <authorList>
            <person name="Anantharaman K."/>
            <person name="Brown C.T."/>
            <person name="Hug L.A."/>
            <person name="Sharon I."/>
            <person name="Castelle C.J."/>
            <person name="Probst A.J."/>
            <person name="Thomas B.C."/>
            <person name="Singh A."/>
            <person name="Wilkins M.J."/>
            <person name="Karaoz U."/>
            <person name="Brodie E.L."/>
            <person name="Williams K.H."/>
            <person name="Hubbard S.S."/>
            <person name="Banfield J.F."/>
        </authorList>
    </citation>
    <scope>NUCLEOTIDE SEQUENCE [LARGE SCALE GENOMIC DNA]</scope>
</reference>
<dbReference type="InterPro" id="IPR036779">
    <property type="entry name" value="LysM_dom_sf"/>
</dbReference>
<dbReference type="Proteomes" id="UP000176429">
    <property type="component" value="Unassembled WGS sequence"/>
</dbReference>
<dbReference type="InterPro" id="IPR050570">
    <property type="entry name" value="Cell_wall_metabolism_enzyme"/>
</dbReference>
<dbReference type="GO" id="GO:0004222">
    <property type="term" value="F:metalloendopeptidase activity"/>
    <property type="evidence" value="ECO:0007669"/>
    <property type="project" value="TreeGrafter"/>
</dbReference>
<sequence length="368" mass="39173">MSQICANPHKPLEKVGGKEISPRVKNSYTSRPFKLRFFLRFVAAFFVFWFPLTVSASIFGLIGSILGLSGDDVPVQVYSDGVLSQNMALLHAAVNADPNPSKGGGEITMVGGVALLPESGPTGTIADIESSGSDRISIYVVRKGDTLSTIADMFDVTVNTVVWANNLTGSVIREGQVLVILPVSGVKHIVAKGETIQSIAKKYKGDAREIMRFNDIASEKSLSVGDEIIIPDGEVTPVNSRYAGSSGSSAVPYYDGYFASPLRSYKKTQGLHGYNGVDLAAPFGASVYAAAAGKVILSRNYGWNGGYGQYIVIQHPNGTQTLYSHLQENIVYEGASVSKGQLIGNVGSTGKSTGSHVHFEVRGARNPF</sequence>
<dbReference type="Gene3D" id="2.70.70.10">
    <property type="entry name" value="Glucose Permease (Domain IIA)"/>
    <property type="match status" value="1"/>
</dbReference>
<proteinExistence type="predicted"/>
<dbReference type="PANTHER" id="PTHR21666">
    <property type="entry name" value="PEPTIDASE-RELATED"/>
    <property type="match status" value="1"/>
</dbReference>
<name>A0A1G2P0F8_9BACT</name>
<keyword evidence="1" id="KW-1133">Transmembrane helix</keyword>
<dbReference type="InterPro" id="IPR011055">
    <property type="entry name" value="Dup_hybrid_motif"/>
</dbReference>
<dbReference type="PANTHER" id="PTHR21666:SF270">
    <property type="entry name" value="MUREIN HYDROLASE ACTIVATOR ENVC"/>
    <property type="match status" value="1"/>
</dbReference>
<evidence type="ECO:0000256" key="1">
    <source>
        <dbReference type="SAM" id="Phobius"/>
    </source>
</evidence>
<dbReference type="Pfam" id="PF01476">
    <property type="entry name" value="LysM"/>
    <property type="match status" value="2"/>
</dbReference>
<dbReference type="Gene3D" id="3.10.350.10">
    <property type="entry name" value="LysM domain"/>
    <property type="match status" value="2"/>
</dbReference>
<comment type="caution">
    <text evidence="3">The sequence shown here is derived from an EMBL/GenBank/DDBJ whole genome shotgun (WGS) entry which is preliminary data.</text>
</comment>
<dbReference type="InterPro" id="IPR018392">
    <property type="entry name" value="LysM"/>
</dbReference>
<dbReference type="CDD" id="cd12797">
    <property type="entry name" value="M23_peptidase"/>
    <property type="match status" value="1"/>
</dbReference>
<feature type="domain" description="LysM" evidence="2">
    <location>
        <begin position="186"/>
        <end position="230"/>
    </location>
</feature>
<dbReference type="EMBL" id="MHSH01000018">
    <property type="protein sequence ID" value="OHA41810.1"/>
    <property type="molecule type" value="Genomic_DNA"/>
</dbReference>
<accession>A0A1G2P0F8</accession>
<dbReference type="AlphaFoldDB" id="A0A1G2P0F8"/>